<name>A0ABR9PEX3_9ACTN</name>
<comment type="similarity">
    <text evidence="1">Belongs to the LysR transcriptional regulatory family.</text>
</comment>
<dbReference type="InterPro" id="IPR000847">
    <property type="entry name" value="LysR_HTH_N"/>
</dbReference>
<dbReference type="Gene3D" id="3.40.190.10">
    <property type="entry name" value="Periplasmic binding protein-like II"/>
    <property type="match status" value="2"/>
</dbReference>
<keyword evidence="4" id="KW-0804">Transcription</keyword>
<evidence type="ECO:0000256" key="4">
    <source>
        <dbReference type="ARBA" id="ARBA00023163"/>
    </source>
</evidence>
<feature type="domain" description="HTH lysR-type" evidence="5">
    <location>
        <begin position="15"/>
        <end position="72"/>
    </location>
</feature>
<dbReference type="Pfam" id="PF03466">
    <property type="entry name" value="LysR_substrate"/>
    <property type="match status" value="1"/>
</dbReference>
<dbReference type="InterPro" id="IPR036390">
    <property type="entry name" value="WH_DNA-bd_sf"/>
</dbReference>
<gene>
    <name evidence="6" type="ORF">IDM40_27435</name>
</gene>
<dbReference type="InterPro" id="IPR005119">
    <property type="entry name" value="LysR_subst-bd"/>
</dbReference>
<dbReference type="PANTHER" id="PTHR30346:SF0">
    <property type="entry name" value="HCA OPERON TRANSCRIPTIONAL ACTIVATOR HCAR"/>
    <property type="match status" value="1"/>
</dbReference>
<dbReference type="Pfam" id="PF00126">
    <property type="entry name" value="HTH_1"/>
    <property type="match status" value="1"/>
</dbReference>
<dbReference type="InterPro" id="IPR036388">
    <property type="entry name" value="WH-like_DNA-bd_sf"/>
</dbReference>
<evidence type="ECO:0000256" key="2">
    <source>
        <dbReference type="ARBA" id="ARBA00023015"/>
    </source>
</evidence>
<evidence type="ECO:0000313" key="7">
    <source>
        <dbReference type="Proteomes" id="UP000806528"/>
    </source>
</evidence>
<protein>
    <submittedName>
        <fullName evidence="6">LysR family transcriptional regulator</fullName>
    </submittedName>
</protein>
<evidence type="ECO:0000313" key="6">
    <source>
        <dbReference type="EMBL" id="MBE3002400.1"/>
    </source>
</evidence>
<dbReference type="Gene3D" id="1.10.10.10">
    <property type="entry name" value="Winged helix-like DNA-binding domain superfamily/Winged helix DNA-binding domain"/>
    <property type="match status" value="1"/>
</dbReference>
<keyword evidence="7" id="KW-1185">Reference proteome</keyword>
<evidence type="ECO:0000259" key="5">
    <source>
        <dbReference type="PROSITE" id="PS50931"/>
    </source>
</evidence>
<comment type="caution">
    <text evidence="6">The sequence shown here is derived from an EMBL/GenBank/DDBJ whole genome shotgun (WGS) entry which is preliminary data.</text>
</comment>
<dbReference type="PANTHER" id="PTHR30346">
    <property type="entry name" value="TRANSCRIPTIONAL DUAL REGULATOR HCAR-RELATED"/>
    <property type="match status" value="1"/>
</dbReference>
<evidence type="ECO:0000256" key="1">
    <source>
        <dbReference type="ARBA" id="ARBA00009437"/>
    </source>
</evidence>
<reference evidence="6 7" key="1">
    <citation type="submission" date="2020-09" db="EMBL/GenBank/DDBJ databases">
        <title>Diversity and distribution of actinomycetes associated with coral in the coast of Hainan.</title>
        <authorList>
            <person name="Li F."/>
        </authorList>
    </citation>
    <scope>NUCLEOTIDE SEQUENCE [LARGE SCALE GENOMIC DNA]</scope>
    <source>
        <strain evidence="6 7">HNM0947</strain>
    </source>
</reference>
<dbReference type="EMBL" id="JADBGI010000045">
    <property type="protein sequence ID" value="MBE3002400.1"/>
    <property type="molecule type" value="Genomic_DNA"/>
</dbReference>
<proteinExistence type="inferred from homology"/>
<keyword evidence="3" id="KW-0238">DNA-binding</keyword>
<sequence>MRGTSNAEGGSVRGIEIRELECFLLVAEELHFGRVAMRLGLSVERARELVERLEHRIGAPLLDTSGERLRLSPFGEEFLASLRPAYGALVSVLEDARDRASSGRRMVRLGFPGPMRDPVARAVKVFEERSPEARVEVVENPLDDPFGPLRDGRVDAAVVLLPVRERDLVVGPVFDRQPQRLAVAADHPLAARESVGVEDMARVPLIPVRRTPDHWLRVHAPTQTPLGKTIQQQDSVDGLDDGLRQVALKRGAMLLCGSVDGYESAEDVALVPVAGLPASSFGLVWPRGGRNPGVPALAAAFFEVLV</sequence>
<dbReference type="PROSITE" id="PS50931">
    <property type="entry name" value="HTH_LYSR"/>
    <property type="match status" value="1"/>
</dbReference>
<keyword evidence="2" id="KW-0805">Transcription regulation</keyword>
<dbReference type="SUPFAM" id="SSF46785">
    <property type="entry name" value="Winged helix' DNA-binding domain"/>
    <property type="match status" value="1"/>
</dbReference>
<accession>A0ABR9PEX3</accession>
<organism evidence="6 7">
    <name type="scientific">Nocardiopsis coralli</name>
    <dbReference type="NCBI Taxonomy" id="2772213"/>
    <lineage>
        <taxon>Bacteria</taxon>
        <taxon>Bacillati</taxon>
        <taxon>Actinomycetota</taxon>
        <taxon>Actinomycetes</taxon>
        <taxon>Streptosporangiales</taxon>
        <taxon>Nocardiopsidaceae</taxon>
        <taxon>Nocardiopsis</taxon>
    </lineage>
</organism>
<evidence type="ECO:0000256" key="3">
    <source>
        <dbReference type="ARBA" id="ARBA00023125"/>
    </source>
</evidence>
<dbReference type="SUPFAM" id="SSF53850">
    <property type="entry name" value="Periplasmic binding protein-like II"/>
    <property type="match status" value="1"/>
</dbReference>
<dbReference type="Proteomes" id="UP000806528">
    <property type="component" value="Unassembled WGS sequence"/>
</dbReference>